<sequence>MVQGRLTVSPGRTTPMLSSGVALQRVLLAMCLVQIAITSYLAIIIFDVTGLSGMMMRRPDKPPNLDKVDQPAVLDFDIGENEAAIVLAEQEVKPHVPGFDVKWDDGPPQKPRSVVVEVWSKAAVGAYLWHHILDGTEALDDATPGATLGELNLPGITLRYRSGPGVVPESVPRDVSKVVLVINGRTQEKVNEARRWLHHLSTLAPAPPTLLVMLGNEECDNEWVQRYVSPRGPLMAVLLTYDDPHIDNIHYHQWPLGVATYRQFPIINEDQISPTSQRKYVCNFQATIYPNSSRVDLHKLLMKYNYGSTHCLIKVRESWVPNETPDSMDEYVRSLLESDLTLCPAGVNTETYRVYEAMSAGSTPLIEDVPSRGHCDNSGWRLLKKLNPPVIWVKSWKQLPKLLARERRYSNQHKALRRLRVSQCCRISIFITRIDIEAYTSRTSSKSTLHGT</sequence>
<keyword evidence="5" id="KW-1185">Reference proteome</keyword>
<dbReference type="EMBL" id="JAWQEG010009085">
    <property type="protein sequence ID" value="KAK3849176.1"/>
    <property type="molecule type" value="Genomic_DNA"/>
</dbReference>
<accession>A0AAE1EH97</accession>
<evidence type="ECO:0000259" key="2">
    <source>
        <dbReference type="Pfam" id="PF24785"/>
    </source>
</evidence>
<protein>
    <recommendedName>
        <fullName evidence="6">Transmembrane protein 5</fullName>
    </recommendedName>
</protein>
<dbReference type="PANTHER" id="PTHR15576">
    <property type="entry name" value="RIBITOL-5-PHOSPHATE XYLOSYLTRANSFERASE 1"/>
    <property type="match status" value="1"/>
</dbReference>
<evidence type="ECO:0008006" key="6">
    <source>
        <dbReference type="Google" id="ProtNLM"/>
    </source>
</evidence>
<dbReference type="GO" id="GO:0120053">
    <property type="term" value="F:ribitol beta-1,4-xylosyltransferase activity"/>
    <property type="evidence" value="ECO:0007669"/>
    <property type="project" value="InterPro"/>
</dbReference>
<dbReference type="InterPro" id="IPR057538">
    <property type="entry name" value="RXYLT1_C"/>
</dbReference>
<dbReference type="PANTHER" id="PTHR15576:SF1">
    <property type="entry name" value="RIBITOL-5-PHOSPHATE XYLOSYLTRANSFERASE 1"/>
    <property type="match status" value="1"/>
</dbReference>
<dbReference type="AlphaFoldDB" id="A0AAE1EH97"/>
<evidence type="ECO:0000259" key="3">
    <source>
        <dbReference type="Pfam" id="PF24786"/>
    </source>
</evidence>
<keyword evidence="1" id="KW-1133">Transmembrane helix</keyword>
<dbReference type="Pfam" id="PF24785">
    <property type="entry name" value="RXYLT1_C"/>
    <property type="match status" value="1"/>
</dbReference>
<organism evidence="4 5">
    <name type="scientific">Petrolisthes cinctipes</name>
    <name type="common">Flat porcelain crab</name>
    <dbReference type="NCBI Taxonomy" id="88211"/>
    <lineage>
        <taxon>Eukaryota</taxon>
        <taxon>Metazoa</taxon>
        <taxon>Ecdysozoa</taxon>
        <taxon>Arthropoda</taxon>
        <taxon>Crustacea</taxon>
        <taxon>Multicrustacea</taxon>
        <taxon>Malacostraca</taxon>
        <taxon>Eumalacostraca</taxon>
        <taxon>Eucarida</taxon>
        <taxon>Decapoda</taxon>
        <taxon>Pleocyemata</taxon>
        <taxon>Anomura</taxon>
        <taxon>Galatheoidea</taxon>
        <taxon>Porcellanidae</taxon>
        <taxon>Petrolisthes</taxon>
    </lineage>
</organism>
<comment type="caution">
    <text evidence="4">The sequence shown here is derived from an EMBL/GenBank/DDBJ whole genome shotgun (WGS) entry which is preliminary data.</text>
</comment>
<dbReference type="Proteomes" id="UP001286313">
    <property type="component" value="Unassembled WGS sequence"/>
</dbReference>
<dbReference type="InterPro" id="IPR057539">
    <property type="entry name" value="RXYLT1_N"/>
</dbReference>
<keyword evidence="1" id="KW-0472">Membrane</keyword>
<evidence type="ECO:0000313" key="5">
    <source>
        <dbReference type="Proteomes" id="UP001286313"/>
    </source>
</evidence>
<keyword evidence="1" id="KW-0812">Transmembrane</keyword>
<dbReference type="InterPro" id="IPR055286">
    <property type="entry name" value="RXYLT1-like"/>
</dbReference>
<proteinExistence type="predicted"/>
<evidence type="ECO:0000313" key="4">
    <source>
        <dbReference type="EMBL" id="KAK3849176.1"/>
    </source>
</evidence>
<feature type="transmembrane region" description="Helical" evidence="1">
    <location>
        <begin position="26"/>
        <end position="48"/>
    </location>
</feature>
<dbReference type="GO" id="GO:0005794">
    <property type="term" value="C:Golgi apparatus"/>
    <property type="evidence" value="ECO:0007669"/>
    <property type="project" value="TreeGrafter"/>
</dbReference>
<gene>
    <name evidence="4" type="ORF">Pcinc_044055</name>
</gene>
<dbReference type="Pfam" id="PF24786">
    <property type="entry name" value="RXYLT1_N"/>
    <property type="match status" value="1"/>
</dbReference>
<dbReference type="GO" id="GO:0035269">
    <property type="term" value="P:protein O-linked glycosylation via mannose"/>
    <property type="evidence" value="ECO:0007669"/>
    <property type="project" value="InterPro"/>
</dbReference>
<feature type="domain" description="RXYLT1 N-terminal" evidence="3">
    <location>
        <begin position="116"/>
        <end position="255"/>
    </location>
</feature>
<evidence type="ECO:0000256" key="1">
    <source>
        <dbReference type="SAM" id="Phobius"/>
    </source>
</evidence>
<name>A0AAE1EH97_PETCI</name>
<reference evidence="4" key="1">
    <citation type="submission" date="2023-10" db="EMBL/GenBank/DDBJ databases">
        <title>Genome assemblies of two species of porcelain crab, Petrolisthes cinctipes and Petrolisthes manimaculis (Anomura: Porcellanidae).</title>
        <authorList>
            <person name="Angst P."/>
        </authorList>
    </citation>
    <scope>NUCLEOTIDE SEQUENCE</scope>
    <source>
        <strain evidence="4">PB745_01</strain>
        <tissue evidence="4">Gill</tissue>
    </source>
</reference>
<feature type="domain" description="RXYLT1 C-terminal" evidence="2">
    <location>
        <begin position="261"/>
        <end position="421"/>
    </location>
</feature>